<sequence>MAKKEKQHCPHRCPLCALCEAQEGFQRGIRECISPEVSEHVNQAGRELLLAVQALLNKGLWAAASESKPGSRRKAQRITVE</sequence>
<name>A0A564ZLT6_9BACT</name>
<gene>
    <name evidence="1" type="ORF">MELA_02017</name>
</gene>
<keyword evidence="2" id="KW-1185">Reference proteome</keyword>
<dbReference type="AlphaFoldDB" id="A0A564ZLT6"/>
<proteinExistence type="predicted"/>
<dbReference type="EMBL" id="CABIKM010000030">
    <property type="protein sequence ID" value="VUZ85632.1"/>
    <property type="molecule type" value="Genomic_DNA"/>
</dbReference>
<evidence type="ECO:0000313" key="1">
    <source>
        <dbReference type="EMBL" id="VUZ85632.1"/>
    </source>
</evidence>
<organism evidence="1 2">
    <name type="scientific">Candidatus Methylomirabilis lanthanidiphila</name>
    <dbReference type="NCBI Taxonomy" id="2211376"/>
    <lineage>
        <taxon>Bacteria</taxon>
        <taxon>Candidatus Methylomirabilota</taxon>
        <taxon>Candidatus Methylomirabilia</taxon>
        <taxon>Candidatus Methylomirabilales</taxon>
        <taxon>Candidatus Methylomirabilaceae</taxon>
        <taxon>Candidatus Methylomirabilis</taxon>
    </lineage>
</organism>
<accession>A0A564ZLT6</accession>
<dbReference type="Proteomes" id="UP000334340">
    <property type="component" value="Unassembled WGS sequence"/>
</dbReference>
<evidence type="ECO:0000313" key="2">
    <source>
        <dbReference type="Proteomes" id="UP000334340"/>
    </source>
</evidence>
<protein>
    <submittedName>
        <fullName evidence="1">Uncharacterized protein</fullName>
    </submittedName>
</protein>
<reference evidence="1 2" key="1">
    <citation type="submission" date="2019-07" db="EMBL/GenBank/DDBJ databases">
        <authorList>
            <person name="Cremers G."/>
        </authorList>
    </citation>
    <scope>NUCLEOTIDE SEQUENCE [LARGE SCALE GENOMIC DNA]</scope>
</reference>